<proteinExistence type="predicted"/>
<dbReference type="EMBL" id="VSRR010000091">
    <property type="protein sequence ID" value="MPC09890.1"/>
    <property type="molecule type" value="Genomic_DNA"/>
</dbReference>
<keyword evidence="1" id="KW-0812">Transmembrane</keyword>
<gene>
    <name evidence="2" type="ORF">E2C01_002507</name>
</gene>
<sequence>MDDGMVGGQIQGSEAIATITCHISLLVPTSIVVCCLSDACVSVAQMVFFVFVCVSGVPLVLRQHCNTLNLKSSLACHCRNTDKYKCRSLHTKLCHSELPDCFVKGLEKRGIPSSMSPEYYAKKYNII</sequence>
<keyword evidence="3" id="KW-1185">Reference proteome</keyword>
<evidence type="ECO:0000256" key="1">
    <source>
        <dbReference type="SAM" id="Phobius"/>
    </source>
</evidence>
<feature type="transmembrane region" description="Helical" evidence="1">
    <location>
        <begin position="43"/>
        <end position="61"/>
    </location>
</feature>
<keyword evidence="1" id="KW-0472">Membrane</keyword>
<dbReference type="Proteomes" id="UP000324222">
    <property type="component" value="Unassembled WGS sequence"/>
</dbReference>
<evidence type="ECO:0000313" key="2">
    <source>
        <dbReference type="EMBL" id="MPC09890.1"/>
    </source>
</evidence>
<evidence type="ECO:0000313" key="3">
    <source>
        <dbReference type="Proteomes" id="UP000324222"/>
    </source>
</evidence>
<organism evidence="2 3">
    <name type="scientific">Portunus trituberculatus</name>
    <name type="common">Swimming crab</name>
    <name type="synonym">Neptunus trituberculatus</name>
    <dbReference type="NCBI Taxonomy" id="210409"/>
    <lineage>
        <taxon>Eukaryota</taxon>
        <taxon>Metazoa</taxon>
        <taxon>Ecdysozoa</taxon>
        <taxon>Arthropoda</taxon>
        <taxon>Crustacea</taxon>
        <taxon>Multicrustacea</taxon>
        <taxon>Malacostraca</taxon>
        <taxon>Eumalacostraca</taxon>
        <taxon>Eucarida</taxon>
        <taxon>Decapoda</taxon>
        <taxon>Pleocyemata</taxon>
        <taxon>Brachyura</taxon>
        <taxon>Eubrachyura</taxon>
        <taxon>Portunoidea</taxon>
        <taxon>Portunidae</taxon>
        <taxon>Portuninae</taxon>
        <taxon>Portunus</taxon>
    </lineage>
</organism>
<reference evidence="2 3" key="1">
    <citation type="submission" date="2019-05" db="EMBL/GenBank/DDBJ databases">
        <title>Another draft genome of Portunus trituberculatus and its Hox gene families provides insights of decapod evolution.</title>
        <authorList>
            <person name="Jeong J.-H."/>
            <person name="Song I."/>
            <person name="Kim S."/>
            <person name="Choi T."/>
            <person name="Kim D."/>
            <person name="Ryu S."/>
            <person name="Kim W."/>
        </authorList>
    </citation>
    <scope>NUCLEOTIDE SEQUENCE [LARGE SCALE GENOMIC DNA]</scope>
    <source>
        <tissue evidence="2">Muscle</tissue>
    </source>
</reference>
<dbReference type="AlphaFoldDB" id="A0A5B7CKK3"/>
<comment type="caution">
    <text evidence="2">The sequence shown here is derived from an EMBL/GenBank/DDBJ whole genome shotgun (WGS) entry which is preliminary data.</text>
</comment>
<accession>A0A5B7CKK3</accession>
<feature type="transmembrane region" description="Helical" evidence="1">
    <location>
        <begin position="15"/>
        <end position="36"/>
    </location>
</feature>
<protein>
    <submittedName>
        <fullName evidence="2">Uncharacterized protein</fullName>
    </submittedName>
</protein>
<keyword evidence="1" id="KW-1133">Transmembrane helix</keyword>
<name>A0A5B7CKK3_PORTR</name>